<dbReference type="PROSITE" id="PS51257">
    <property type="entry name" value="PROKAR_LIPOPROTEIN"/>
    <property type="match status" value="1"/>
</dbReference>
<comment type="caution">
    <text evidence="2">The sequence shown here is derived from an EMBL/GenBank/DDBJ whole genome shotgun (WGS) entry which is preliminary data.</text>
</comment>
<dbReference type="PATRIC" id="fig|1353533.3.peg.3091"/>
<dbReference type="RefSeq" id="WP_023399975.1">
    <property type="nucleotide sequence ID" value="NZ_AUSV01000049.1"/>
</dbReference>
<feature type="domain" description="DUF4377" evidence="1">
    <location>
        <begin position="49"/>
        <end position="119"/>
    </location>
</feature>
<gene>
    <name evidence="2" type="ORF">PL2TA16_04152</name>
</gene>
<dbReference type="Proteomes" id="UP000017820">
    <property type="component" value="Unassembled WGS sequence"/>
</dbReference>
<reference evidence="2 3" key="1">
    <citation type="submission" date="2013-07" db="EMBL/GenBank/DDBJ databases">
        <title>Draft genome sequence of Pseudoalteromonas luteoviolacea 2ta16.</title>
        <authorList>
            <person name="Allen E.E."/>
            <person name="Azam F."/>
            <person name="Podell S."/>
        </authorList>
    </citation>
    <scope>NUCLEOTIDE SEQUENCE [LARGE SCALE GENOMIC DNA]</scope>
    <source>
        <strain evidence="2 3">2ta16</strain>
    </source>
</reference>
<accession>V4HX79</accession>
<evidence type="ECO:0000313" key="2">
    <source>
        <dbReference type="EMBL" id="ESP92559.1"/>
    </source>
</evidence>
<dbReference type="InterPro" id="IPR025485">
    <property type="entry name" value="DUF4377"/>
</dbReference>
<protein>
    <recommendedName>
        <fullName evidence="1">DUF4377 domain-containing protein</fullName>
    </recommendedName>
</protein>
<sequence>MKRILLCVLSIGLAGCGSSSENTNIDSSIKESAQNNINKGYTETIKLSPYRSPCTSVTQQLCLRVEGDEEQEFELFYGDIENFDYRWGTRYELIVEVKDIENPPADSSSKRYQLSEISSQQEDSINTVYEYQNVDLLDSTFVSNNGSFEFLGQVFECANQVDCDKLVEINNTAGAVNLTFVYIGNGRIKLSHWN</sequence>
<organism evidence="2 3">
    <name type="scientific">Pseudoalteromonas luteoviolacea (strain 2ta16)</name>
    <dbReference type="NCBI Taxonomy" id="1353533"/>
    <lineage>
        <taxon>Bacteria</taxon>
        <taxon>Pseudomonadati</taxon>
        <taxon>Pseudomonadota</taxon>
        <taxon>Gammaproteobacteria</taxon>
        <taxon>Alteromonadales</taxon>
        <taxon>Pseudoalteromonadaceae</taxon>
        <taxon>Pseudoalteromonas</taxon>
    </lineage>
</organism>
<dbReference type="EMBL" id="AUSV01000049">
    <property type="protein sequence ID" value="ESP92559.1"/>
    <property type="molecule type" value="Genomic_DNA"/>
</dbReference>
<name>V4HX79_PSEL2</name>
<dbReference type="Pfam" id="PF14302">
    <property type="entry name" value="DUF4377"/>
    <property type="match status" value="1"/>
</dbReference>
<dbReference type="GeneID" id="29923013"/>
<proteinExistence type="predicted"/>
<evidence type="ECO:0000259" key="1">
    <source>
        <dbReference type="Pfam" id="PF14302"/>
    </source>
</evidence>
<dbReference type="AlphaFoldDB" id="V4HX79"/>
<evidence type="ECO:0000313" key="3">
    <source>
        <dbReference type="Proteomes" id="UP000017820"/>
    </source>
</evidence>